<organism evidence="3 4">
    <name type="scientific">Salinisphaera orenii MK-B5</name>
    <dbReference type="NCBI Taxonomy" id="856730"/>
    <lineage>
        <taxon>Bacteria</taxon>
        <taxon>Pseudomonadati</taxon>
        <taxon>Pseudomonadota</taxon>
        <taxon>Gammaproteobacteria</taxon>
        <taxon>Salinisphaerales</taxon>
        <taxon>Salinisphaeraceae</taxon>
        <taxon>Salinisphaera</taxon>
    </lineage>
</organism>
<dbReference type="Gene3D" id="3.60.110.10">
    <property type="entry name" value="Carbon-nitrogen hydrolase"/>
    <property type="match status" value="1"/>
</dbReference>
<dbReference type="RefSeq" id="WP_123632340.1">
    <property type="nucleotide sequence ID" value="NZ_AYKH01000044.1"/>
</dbReference>
<dbReference type="InterPro" id="IPR036526">
    <property type="entry name" value="C-N_Hydrolase_sf"/>
</dbReference>
<sequence>MAQQELTVALAQLKPALRDPQANVARMQAVIAAHPAADLVVFPELFWGGYTTTDLEALVCDVHGELFAALAERAAHHRTAVLFGAAEAVDGGFANAAFFIDRDGRPGEVYRKAQLFGDESTGFVPGDALRLVSVDGHRLGVMICFDVEFPEVARALARAGADALVTISANMTPFGFDHHLFATARAVENGLPHVYVNQVGEGERFTFTGGSMAVSVDGELSAEAGGQAEGVTVARLAPAVPSRVRPDYLALHRDPPPVSG</sequence>
<reference evidence="3 4" key="1">
    <citation type="submission" date="2013-10" db="EMBL/GenBank/DDBJ databases">
        <title>Salinisphaera orenii MK-B5 Genome Sequencing.</title>
        <authorList>
            <person name="Lai Q."/>
            <person name="Li C."/>
            <person name="Shao Z."/>
        </authorList>
    </citation>
    <scope>NUCLEOTIDE SEQUENCE [LARGE SCALE GENOMIC DNA]</scope>
    <source>
        <strain evidence="3 4">MK-B5</strain>
    </source>
</reference>
<gene>
    <name evidence="3" type="ORF">SAOR_16190</name>
</gene>
<evidence type="ECO:0000256" key="1">
    <source>
        <dbReference type="ARBA" id="ARBA00022801"/>
    </source>
</evidence>
<dbReference type="AlphaFoldDB" id="A0A423PEE7"/>
<keyword evidence="4" id="KW-1185">Reference proteome</keyword>
<dbReference type="PANTHER" id="PTHR43674">
    <property type="entry name" value="NITRILASE C965.09-RELATED"/>
    <property type="match status" value="1"/>
</dbReference>
<dbReference type="SUPFAM" id="SSF56317">
    <property type="entry name" value="Carbon-nitrogen hydrolase"/>
    <property type="match status" value="1"/>
</dbReference>
<dbReference type="GO" id="GO:0016811">
    <property type="term" value="F:hydrolase activity, acting on carbon-nitrogen (but not peptide) bonds, in linear amides"/>
    <property type="evidence" value="ECO:0007669"/>
    <property type="project" value="UniProtKB-ARBA"/>
</dbReference>
<dbReference type="InterPro" id="IPR050345">
    <property type="entry name" value="Aliph_Amidase/BUP"/>
</dbReference>
<dbReference type="Pfam" id="PF00795">
    <property type="entry name" value="CN_hydrolase"/>
    <property type="match status" value="1"/>
</dbReference>
<protein>
    <submittedName>
        <fullName evidence="3">Carbon-nitrogen hydrolase</fullName>
    </submittedName>
</protein>
<keyword evidence="1 3" id="KW-0378">Hydrolase</keyword>
<dbReference type="PANTHER" id="PTHR43674:SF2">
    <property type="entry name" value="BETA-UREIDOPROPIONASE"/>
    <property type="match status" value="1"/>
</dbReference>
<comment type="caution">
    <text evidence="3">The sequence shown here is derived from an EMBL/GenBank/DDBJ whole genome shotgun (WGS) entry which is preliminary data.</text>
</comment>
<name>A0A423PEE7_9GAMM</name>
<dbReference type="PROSITE" id="PS50263">
    <property type="entry name" value="CN_HYDROLASE"/>
    <property type="match status" value="1"/>
</dbReference>
<proteinExistence type="predicted"/>
<feature type="domain" description="CN hydrolase" evidence="2">
    <location>
        <begin position="6"/>
        <end position="238"/>
    </location>
</feature>
<dbReference type="InterPro" id="IPR003010">
    <property type="entry name" value="C-N_Hydrolase"/>
</dbReference>
<evidence type="ECO:0000259" key="2">
    <source>
        <dbReference type="PROSITE" id="PS50263"/>
    </source>
</evidence>
<dbReference type="Proteomes" id="UP000283993">
    <property type="component" value="Unassembled WGS sequence"/>
</dbReference>
<evidence type="ECO:0000313" key="4">
    <source>
        <dbReference type="Proteomes" id="UP000283993"/>
    </source>
</evidence>
<dbReference type="EMBL" id="AYKH01000044">
    <property type="protein sequence ID" value="ROO23972.1"/>
    <property type="molecule type" value="Genomic_DNA"/>
</dbReference>
<evidence type="ECO:0000313" key="3">
    <source>
        <dbReference type="EMBL" id="ROO23972.1"/>
    </source>
</evidence>
<accession>A0A423PEE7</accession>